<keyword evidence="5 14" id="KW-0812">Transmembrane</keyword>
<evidence type="ECO:0000256" key="6">
    <source>
        <dbReference type="ARBA" id="ARBA00022792"/>
    </source>
</evidence>
<feature type="transmembrane region" description="Helical" evidence="14">
    <location>
        <begin position="337"/>
        <end position="356"/>
    </location>
</feature>
<dbReference type="Pfam" id="PF01694">
    <property type="entry name" value="Rhomboid"/>
    <property type="match status" value="1"/>
</dbReference>
<evidence type="ECO:0000256" key="12">
    <source>
        <dbReference type="SAM" id="Coils"/>
    </source>
</evidence>
<evidence type="ECO:0000256" key="4">
    <source>
        <dbReference type="ARBA" id="ARBA00013039"/>
    </source>
</evidence>
<organism evidence="16 17">
    <name type="scientific">Culter alburnus</name>
    <name type="common">Topmouth culter</name>
    <dbReference type="NCBI Taxonomy" id="194366"/>
    <lineage>
        <taxon>Eukaryota</taxon>
        <taxon>Metazoa</taxon>
        <taxon>Chordata</taxon>
        <taxon>Craniata</taxon>
        <taxon>Vertebrata</taxon>
        <taxon>Euteleostomi</taxon>
        <taxon>Actinopterygii</taxon>
        <taxon>Neopterygii</taxon>
        <taxon>Teleostei</taxon>
        <taxon>Ostariophysi</taxon>
        <taxon>Cypriniformes</taxon>
        <taxon>Xenocyprididae</taxon>
        <taxon>Xenocypridinae</taxon>
        <taxon>Culter</taxon>
    </lineage>
</organism>
<dbReference type="Gene3D" id="1.20.1540.10">
    <property type="entry name" value="Rhomboid-like"/>
    <property type="match status" value="1"/>
</dbReference>
<sequence>MAWRGCFMKCAKINNIPAQFLNPKSSRLTIHPQQRCGFRKAQRQSEKKRGLREETDAGEAGGQKHAVPPLPGEPVQPMPLPPRKPDRLFRPLVFTVGFTGCSFGTAAILQYESVKSRVQMAMEEAKEEKRDKLREGHDTIYWHNWWNQLSHFQKQVILVMSVVDDWWSGLSEGQKTVTGILALNTLILCCWRIPSMQRSLVKYFTSNPASKTRCLPMVLSSFSHYSIIHMLTNMYVLWTFSTSIVSLLGREQFLALYLSGGVISTFISYVFKTATGLRGPSLGASGAIMTVLAAICTKIPEAKLGIILLPMVNFTAGNALKALLALDTAGLLLGWRFFDHAAHLGGALFGVWYIVYGNEMIWRKREPLVKFWHELRNKPTSRPRPGGGGGQV</sequence>
<dbReference type="PANTHER" id="PTHR43731">
    <property type="entry name" value="RHOMBOID PROTEASE"/>
    <property type="match status" value="1"/>
</dbReference>
<feature type="transmembrane region" description="Helical" evidence="14">
    <location>
        <begin position="254"/>
        <end position="271"/>
    </location>
</feature>
<dbReference type="InterPro" id="IPR035952">
    <property type="entry name" value="Rhomboid-like_sf"/>
</dbReference>
<evidence type="ECO:0000256" key="14">
    <source>
        <dbReference type="SAM" id="Phobius"/>
    </source>
</evidence>
<accession>A0AAW2B4X6</accession>
<evidence type="ECO:0000313" key="17">
    <source>
        <dbReference type="Proteomes" id="UP001479290"/>
    </source>
</evidence>
<reference evidence="16 17" key="1">
    <citation type="submission" date="2024-05" db="EMBL/GenBank/DDBJ databases">
        <title>A high-quality chromosomal-level genome assembly of Topmouth culter (Culter alburnus).</title>
        <authorList>
            <person name="Zhao H."/>
        </authorList>
    </citation>
    <scope>NUCLEOTIDE SEQUENCE [LARGE SCALE GENOMIC DNA]</scope>
    <source>
        <strain evidence="16">CATC2023</strain>
        <tissue evidence="16">Muscle</tissue>
    </source>
</reference>
<keyword evidence="10" id="KW-0496">Mitochondrion</keyword>
<evidence type="ECO:0000256" key="5">
    <source>
        <dbReference type="ARBA" id="ARBA00022692"/>
    </source>
</evidence>
<dbReference type="SUPFAM" id="SSF144091">
    <property type="entry name" value="Rhomboid-like"/>
    <property type="match status" value="1"/>
</dbReference>
<evidence type="ECO:0000256" key="9">
    <source>
        <dbReference type="ARBA" id="ARBA00022989"/>
    </source>
</evidence>
<keyword evidence="6" id="KW-0999">Mitochondrion inner membrane</keyword>
<dbReference type="GO" id="GO:0006465">
    <property type="term" value="P:signal peptide processing"/>
    <property type="evidence" value="ECO:0007669"/>
    <property type="project" value="TreeGrafter"/>
</dbReference>
<evidence type="ECO:0000256" key="11">
    <source>
        <dbReference type="ARBA" id="ARBA00023136"/>
    </source>
</evidence>
<feature type="compositionally biased region" description="Basic and acidic residues" evidence="13">
    <location>
        <begin position="43"/>
        <end position="55"/>
    </location>
</feature>
<comment type="similarity">
    <text evidence="3">Belongs to the peptidase S54 family.</text>
</comment>
<evidence type="ECO:0000256" key="2">
    <source>
        <dbReference type="ARBA" id="ARBA00004448"/>
    </source>
</evidence>
<dbReference type="GO" id="GO:0004252">
    <property type="term" value="F:serine-type endopeptidase activity"/>
    <property type="evidence" value="ECO:0007669"/>
    <property type="project" value="InterPro"/>
</dbReference>
<evidence type="ECO:0000313" key="16">
    <source>
        <dbReference type="EMBL" id="KAK9979849.1"/>
    </source>
</evidence>
<feature type="transmembrane region" description="Helical" evidence="14">
    <location>
        <begin position="277"/>
        <end position="297"/>
    </location>
</feature>
<dbReference type="EMBL" id="JAWDJR010000002">
    <property type="protein sequence ID" value="KAK9979849.1"/>
    <property type="molecule type" value="Genomic_DNA"/>
</dbReference>
<evidence type="ECO:0000259" key="15">
    <source>
        <dbReference type="Pfam" id="PF01694"/>
    </source>
</evidence>
<evidence type="ECO:0000256" key="1">
    <source>
        <dbReference type="ARBA" id="ARBA00000156"/>
    </source>
</evidence>
<keyword evidence="7" id="KW-0378">Hydrolase</keyword>
<keyword evidence="12" id="KW-0175">Coiled coil</keyword>
<keyword evidence="17" id="KW-1185">Reference proteome</keyword>
<feature type="transmembrane region" description="Helical" evidence="14">
    <location>
        <begin position="304"/>
        <end position="325"/>
    </location>
</feature>
<dbReference type="InterPro" id="IPR050925">
    <property type="entry name" value="Rhomboid_protease_S54"/>
</dbReference>
<feature type="region of interest" description="Disordered" evidence="13">
    <location>
        <begin position="35"/>
        <end position="82"/>
    </location>
</feature>
<comment type="caution">
    <text evidence="16">The sequence shown here is derived from an EMBL/GenBank/DDBJ whole genome shotgun (WGS) entry which is preliminary data.</text>
</comment>
<feature type="domain" description="Peptidase S54 rhomboid" evidence="15">
    <location>
        <begin position="217"/>
        <end position="356"/>
    </location>
</feature>
<name>A0AAW2B4X6_CULAL</name>
<keyword evidence="11 14" id="KW-0472">Membrane</keyword>
<dbReference type="AlphaFoldDB" id="A0AAW2B4X6"/>
<feature type="compositionally biased region" description="Pro residues" evidence="13">
    <location>
        <begin position="68"/>
        <end position="82"/>
    </location>
</feature>
<dbReference type="FunFam" id="1.20.1540.10:FF:000005">
    <property type="entry name" value="Presenilins-associated rhomboid-like protein, mitochondrial"/>
    <property type="match status" value="1"/>
</dbReference>
<keyword evidence="9 14" id="KW-1133">Transmembrane helix</keyword>
<protein>
    <recommendedName>
        <fullName evidence="4">rhomboid protease</fullName>
        <ecNumber evidence="4">3.4.21.105</ecNumber>
    </recommendedName>
</protein>
<evidence type="ECO:0000256" key="8">
    <source>
        <dbReference type="ARBA" id="ARBA00022946"/>
    </source>
</evidence>
<comment type="subcellular location">
    <subcellularLocation>
        <location evidence="2">Mitochondrion inner membrane</location>
        <topology evidence="2">Multi-pass membrane protein</topology>
    </subcellularLocation>
</comment>
<evidence type="ECO:0000256" key="13">
    <source>
        <dbReference type="SAM" id="MobiDB-lite"/>
    </source>
</evidence>
<keyword evidence="8" id="KW-0809">Transit peptide</keyword>
<feature type="transmembrane region" description="Helical" evidence="14">
    <location>
        <begin position="227"/>
        <end position="247"/>
    </location>
</feature>
<dbReference type="PANTHER" id="PTHR43731:SF28">
    <property type="entry name" value="PRESENILIN-ASSOCIATED RHOMBOID-LIKE PROTEIN A, MITOCHONDRIAL"/>
    <property type="match status" value="1"/>
</dbReference>
<dbReference type="EC" id="3.4.21.105" evidence="4"/>
<feature type="coiled-coil region" evidence="12">
    <location>
        <begin position="108"/>
        <end position="135"/>
    </location>
</feature>
<evidence type="ECO:0000256" key="3">
    <source>
        <dbReference type="ARBA" id="ARBA00009045"/>
    </source>
</evidence>
<feature type="transmembrane region" description="Helical" evidence="14">
    <location>
        <begin position="88"/>
        <end position="111"/>
    </location>
</feature>
<dbReference type="Proteomes" id="UP001479290">
    <property type="component" value="Unassembled WGS sequence"/>
</dbReference>
<gene>
    <name evidence="16" type="ORF">ABG768_013257</name>
</gene>
<proteinExistence type="inferred from homology"/>
<evidence type="ECO:0000256" key="7">
    <source>
        <dbReference type="ARBA" id="ARBA00022801"/>
    </source>
</evidence>
<comment type="catalytic activity">
    <reaction evidence="1">
        <text>Cleaves type-1 transmembrane domains using a catalytic dyad composed of serine and histidine that are contributed by different transmembrane domains.</text>
        <dbReference type="EC" id="3.4.21.105"/>
    </reaction>
</comment>
<dbReference type="InterPro" id="IPR022764">
    <property type="entry name" value="Peptidase_S54_rhomboid_dom"/>
</dbReference>
<dbReference type="GO" id="GO:0005743">
    <property type="term" value="C:mitochondrial inner membrane"/>
    <property type="evidence" value="ECO:0007669"/>
    <property type="project" value="UniProtKB-SubCell"/>
</dbReference>
<evidence type="ECO:0000256" key="10">
    <source>
        <dbReference type="ARBA" id="ARBA00023128"/>
    </source>
</evidence>